<protein>
    <recommendedName>
        <fullName evidence="5">OmpA-like domain-containing protein</fullName>
    </recommendedName>
</protein>
<keyword evidence="7" id="KW-1185">Reference proteome</keyword>
<dbReference type="SUPFAM" id="SSF103088">
    <property type="entry name" value="OmpA-like"/>
    <property type="match status" value="1"/>
</dbReference>
<evidence type="ECO:0000256" key="2">
    <source>
        <dbReference type="ARBA" id="ARBA00023136"/>
    </source>
</evidence>
<dbReference type="InterPro" id="IPR050330">
    <property type="entry name" value="Bact_OuterMem_StrucFunc"/>
</dbReference>
<organism evidence="6 7">
    <name type="scientific">Kistimonas scapharcae</name>
    <dbReference type="NCBI Taxonomy" id="1036133"/>
    <lineage>
        <taxon>Bacteria</taxon>
        <taxon>Pseudomonadati</taxon>
        <taxon>Pseudomonadota</taxon>
        <taxon>Gammaproteobacteria</taxon>
        <taxon>Oceanospirillales</taxon>
        <taxon>Endozoicomonadaceae</taxon>
        <taxon>Kistimonas</taxon>
    </lineage>
</organism>
<evidence type="ECO:0000313" key="6">
    <source>
        <dbReference type="EMBL" id="GAA4651378.1"/>
    </source>
</evidence>
<dbReference type="PANTHER" id="PTHR30329">
    <property type="entry name" value="STATOR ELEMENT OF FLAGELLAR MOTOR COMPLEX"/>
    <property type="match status" value="1"/>
</dbReference>
<reference evidence="7" key="1">
    <citation type="journal article" date="2019" name="Int. J. Syst. Evol. Microbiol.">
        <title>The Global Catalogue of Microorganisms (GCM) 10K type strain sequencing project: providing services to taxonomists for standard genome sequencing and annotation.</title>
        <authorList>
            <consortium name="The Broad Institute Genomics Platform"/>
            <consortium name="The Broad Institute Genome Sequencing Center for Infectious Disease"/>
            <person name="Wu L."/>
            <person name="Ma J."/>
        </authorList>
    </citation>
    <scope>NUCLEOTIDE SEQUENCE [LARGE SCALE GENOMIC DNA]</scope>
    <source>
        <strain evidence="7">JCM 17805</strain>
    </source>
</reference>
<comment type="subcellular location">
    <subcellularLocation>
        <location evidence="1">Cell outer membrane</location>
    </subcellularLocation>
</comment>
<comment type="caution">
    <text evidence="6">The sequence shown here is derived from an EMBL/GenBank/DDBJ whole genome shotgun (WGS) entry which is preliminary data.</text>
</comment>
<dbReference type="Pfam" id="PF00691">
    <property type="entry name" value="OmpA"/>
    <property type="match status" value="1"/>
</dbReference>
<keyword evidence="3" id="KW-0998">Cell outer membrane</keyword>
<gene>
    <name evidence="6" type="ORF">GCM10023116_36620</name>
</gene>
<evidence type="ECO:0000256" key="4">
    <source>
        <dbReference type="PROSITE-ProRule" id="PRU00473"/>
    </source>
</evidence>
<evidence type="ECO:0000256" key="1">
    <source>
        <dbReference type="ARBA" id="ARBA00004442"/>
    </source>
</evidence>
<feature type="domain" description="OmpA-like" evidence="5">
    <location>
        <begin position="45"/>
        <end position="156"/>
    </location>
</feature>
<dbReference type="PANTHER" id="PTHR30329:SF21">
    <property type="entry name" value="LIPOPROTEIN YIAD-RELATED"/>
    <property type="match status" value="1"/>
</dbReference>
<evidence type="ECO:0000256" key="3">
    <source>
        <dbReference type="ARBA" id="ARBA00023237"/>
    </source>
</evidence>
<evidence type="ECO:0000313" key="7">
    <source>
        <dbReference type="Proteomes" id="UP001500604"/>
    </source>
</evidence>
<name>A0ABP8V533_9GAMM</name>
<dbReference type="EMBL" id="BAABFL010000450">
    <property type="protein sequence ID" value="GAA4651378.1"/>
    <property type="molecule type" value="Genomic_DNA"/>
</dbReference>
<dbReference type="InterPro" id="IPR006665">
    <property type="entry name" value="OmpA-like"/>
</dbReference>
<dbReference type="InterPro" id="IPR006664">
    <property type="entry name" value="OMP_bac"/>
</dbReference>
<proteinExistence type="predicted"/>
<dbReference type="Gene3D" id="3.30.1330.60">
    <property type="entry name" value="OmpA-like domain"/>
    <property type="match status" value="1"/>
</dbReference>
<dbReference type="CDD" id="cd07185">
    <property type="entry name" value="OmpA_C-like"/>
    <property type="match status" value="1"/>
</dbReference>
<dbReference type="RefSeq" id="WP_345197744.1">
    <property type="nucleotide sequence ID" value="NZ_BAABFL010000450.1"/>
</dbReference>
<dbReference type="PROSITE" id="PS51257">
    <property type="entry name" value="PROKAR_LIPOPROTEIN"/>
    <property type="match status" value="1"/>
</dbReference>
<dbReference type="InterPro" id="IPR036737">
    <property type="entry name" value="OmpA-like_sf"/>
</dbReference>
<sequence>MKHALNILTAIAVGLMVSGCATTEELYARYDAHLCAVTTAEVPGMQWYPVVQFAFDSSELDVGESERLMSNTALLRQYPNHRVVVRGFTDVQGASRYNLKLSKRRVMAVAEVLQKQGVAATRIKTDWAGETLPLSGGDGTARALDRRVELLLVDGAGKPVTQRIVMHAATGDAL</sequence>
<dbReference type="PROSITE" id="PS51123">
    <property type="entry name" value="OMPA_2"/>
    <property type="match status" value="1"/>
</dbReference>
<accession>A0ABP8V533</accession>
<dbReference type="Proteomes" id="UP001500604">
    <property type="component" value="Unassembled WGS sequence"/>
</dbReference>
<dbReference type="PRINTS" id="PR01021">
    <property type="entry name" value="OMPADOMAIN"/>
</dbReference>
<evidence type="ECO:0000259" key="5">
    <source>
        <dbReference type="PROSITE" id="PS51123"/>
    </source>
</evidence>
<keyword evidence="2 4" id="KW-0472">Membrane</keyword>